<dbReference type="OMA" id="WRANTTI"/>
<dbReference type="OrthoDB" id="2564812at2759"/>
<accession>A0A0F9ZWS0</accession>
<evidence type="ECO:0000256" key="2">
    <source>
        <dbReference type="SAM" id="Phobius"/>
    </source>
</evidence>
<organism evidence="4 5">
    <name type="scientific">Trichoderma harzianum</name>
    <name type="common">Hypocrea lixii</name>
    <dbReference type="NCBI Taxonomy" id="5544"/>
    <lineage>
        <taxon>Eukaryota</taxon>
        <taxon>Fungi</taxon>
        <taxon>Dikarya</taxon>
        <taxon>Ascomycota</taxon>
        <taxon>Pezizomycotina</taxon>
        <taxon>Sordariomycetes</taxon>
        <taxon>Hypocreomycetidae</taxon>
        <taxon>Hypocreales</taxon>
        <taxon>Hypocreaceae</taxon>
        <taxon>Trichoderma</taxon>
    </lineage>
</organism>
<dbReference type="InterPro" id="IPR056146">
    <property type="entry name" value="DUF7729"/>
</dbReference>
<dbReference type="PANTHER" id="PTHR39460:SF1">
    <property type="entry name" value="C6 TRANSCRIPTION FACTOR"/>
    <property type="match status" value="1"/>
</dbReference>
<dbReference type="AlphaFoldDB" id="A0A0F9ZWS0"/>
<gene>
    <name evidence="4" type="ORF">THAR02_03382</name>
</gene>
<dbReference type="Proteomes" id="UP000034112">
    <property type="component" value="Unassembled WGS sequence"/>
</dbReference>
<protein>
    <recommendedName>
        <fullName evidence="3">DUF7729 domain-containing protein</fullName>
    </recommendedName>
</protein>
<keyword evidence="2" id="KW-0472">Membrane</keyword>
<keyword evidence="2" id="KW-0812">Transmembrane</keyword>
<evidence type="ECO:0000256" key="1">
    <source>
        <dbReference type="SAM" id="MobiDB-lite"/>
    </source>
</evidence>
<evidence type="ECO:0000313" key="4">
    <source>
        <dbReference type="EMBL" id="KKP04497.1"/>
    </source>
</evidence>
<dbReference type="Pfam" id="PF24855">
    <property type="entry name" value="DUF7729"/>
    <property type="match status" value="1"/>
</dbReference>
<sequence length="376" mass="39898">MLSPSMAVFTGRSNAKMPRLRLYQMRFALLLVVCLATTFASAASVPHRASTRAPTLSIDLSQPPSPPSSEEMINGFSSGVGEHEQLLHEANDDVTTSEKGEKRRRSAHAPASTTTALSKPTSSSSLSSSSSALPVPFDNTPASAFQSSGSTDSCSTFISGLLANPTFKSCYPLSMMLQTSTGLFQAEKSLLSIVRVLDATCRADSVSCATFLDQAATNLTQSNNCKAEIAQNQTLVLQAYHGLLAYKTIYAATCLQDPTESQYCFANAVTNLNTPSDAYLYFLPYGLALPGSSNPSCNWCTQQTMDIYFSASADRSQAIAGVYVDAARQVNTLCGPNYVNGTLPPASSEALALRPAIYTITLAVLCTAFATLVSIS</sequence>
<name>A0A0F9ZWS0_TRIHA</name>
<proteinExistence type="predicted"/>
<dbReference type="PANTHER" id="PTHR39460">
    <property type="entry name" value="EXPRESSED PROTEIN"/>
    <property type="match status" value="1"/>
</dbReference>
<evidence type="ECO:0000313" key="5">
    <source>
        <dbReference type="Proteomes" id="UP000034112"/>
    </source>
</evidence>
<dbReference type="EMBL" id="JOKZ01000075">
    <property type="protein sequence ID" value="KKP04497.1"/>
    <property type="molecule type" value="Genomic_DNA"/>
</dbReference>
<feature type="transmembrane region" description="Helical" evidence="2">
    <location>
        <begin position="356"/>
        <end position="375"/>
    </location>
</feature>
<feature type="compositionally biased region" description="Basic and acidic residues" evidence="1">
    <location>
        <begin position="92"/>
        <end position="101"/>
    </location>
</feature>
<feature type="domain" description="DUF7729" evidence="3">
    <location>
        <begin position="133"/>
        <end position="342"/>
    </location>
</feature>
<keyword evidence="2" id="KW-1133">Transmembrane helix</keyword>
<reference evidence="5" key="1">
    <citation type="journal article" date="2015" name="Genome Announc.">
        <title>Draft whole-genome sequence of the biocontrol agent Trichoderma harzianum T6776.</title>
        <authorList>
            <person name="Baroncelli R."/>
            <person name="Piaggeschi G."/>
            <person name="Fiorini L."/>
            <person name="Bertolini E."/>
            <person name="Zapparata A."/>
            <person name="Pe M.E."/>
            <person name="Sarrocco S."/>
            <person name="Vannacci G."/>
        </authorList>
    </citation>
    <scope>NUCLEOTIDE SEQUENCE [LARGE SCALE GENOMIC DNA]</scope>
    <source>
        <strain evidence="5">T6776</strain>
    </source>
</reference>
<feature type="compositionally biased region" description="Low complexity" evidence="1">
    <location>
        <begin position="109"/>
        <end position="133"/>
    </location>
</feature>
<comment type="caution">
    <text evidence="4">The sequence shown here is derived from an EMBL/GenBank/DDBJ whole genome shotgun (WGS) entry which is preliminary data.</text>
</comment>
<feature type="region of interest" description="Disordered" evidence="1">
    <location>
        <begin position="45"/>
        <end position="76"/>
    </location>
</feature>
<evidence type="ECO:0000259" key="3">
    <source>
        <dbReference type="Pfam" id="PF24855"/>
    </source>
</evidence>
<feature type="region of interest" description="Disordered" evidence="1">
    <location>
        <begin position="92"/>
        <end position="133"/>
    </location>
</feature>